<dbReference type="PROSITE" id="PS51257">
    <property type="entry name" value="PROKAR_LIPOPROTEIN"/>
    <property type="match status" value="1"/>
</dbReference>
<dbReference type="InterPro" id="IPR011990">
    <property type="entry name" value="TPR-like_helical_dom_sf"/>
</dbReference>
<protein>
    <submittedName>
        <fullName evidence="2">SusD/RagB family nutrient-binding outer membrane lipoprotein</fullName>
    </submittedName>
</protein>
<keyword evidence="3" id="KW-1185">Reference proteome</keyword>
<dbReference type="Proteomes" id="UP000576082">
    <property type="component" value="Unassembled WGS sequence"/>
</dbReference>
<keyword evidence="1" id="KW-0732">Signal</keyword>
<name>A0A7X9RTH5_9BACT</name>
<sequence>MIKKYLKYIALGSLALSSMTSCTDDIMNEINKNPNNPTEVPTSFTLTDVISRAAASVSSGDFGMYAALYVEHQVGIDGQFYNAETRIGQVTQTSTYNNAWVTAYTGLRDASDIIEHCSEGGREEGNFQMLGRALVLKAYYISVLTDVCGDVPFTEASDYKNYLTPKLDKQEQIYDDVFNILDEAIINLSKENTFQGQASDPSIQDVLYNRLNSRANPDASIDAWIKFAHGLKARAHMRLSHINPSEHSYQDVLDEVALSFTSDSEEARFDYNGSTSHNPNSLFLNVRAYYGASQSLRDNMDDNDPRIAQFFIPNIYTSKNSPNFGKIIFAPNGMETAAPAYNVYGVSSYFLDATQPSYLMSYHELKFLEAEAKERMAAGSGVETAKDAIRAAFKASKTENVEDYITSITTFSIDRIMKEKYLAFFQAESLEAYNDMRRLRAMGETSYITLQHHAPDKFPLRYTYGVGDVSNNPNVSEAQGDGQFVFTEKVWWAGGNR</sequence>
<evidence type="ECO:0000313" key="2">
    <source>
        <dbReference type="EMBL" id="NME67324.1"/>
    </source>
</evidence>
<keyword evidence="2" id="KW-0449">Lipoprotein</keyword>
<dbReference type="SUPFAM" id="SSF48452">
    <property type="entry name" value="TPR-like"/>
    <property type="match status" value="1"/>
</dbReference>
<proteinExistence type="predicted"/>
<feature type="chain" id="PRO_5030619916" evidence="1">
    <location>
        <begin position="24"/>
        <end position="497"/>
    </location>
</feature>
<dbReference type="EMBL" id="JABANE010000009">
    <property type="protein sequence ID" value="NME67324.1"/>
    <property type="molecule type" value="Genomic_DNA"/>
</dbReference>
<dbReference type="AlphaFoldDB" id="A0A7X9RTH5"/>
<dbReference type="RefSeq" id="WP_169655584.1">
    <property type="nucleotide sequence ID" value="NZ_JABANE010000009.1"/>
</dbReference>
<gene>
    <name evidence="2" type="ORF">HHU12_05050</name>
</gene>
<accession>A0A7X9RTH5</accession>
<dbReference type="InterPro" id="IPR041662">
    <property type="entry name" value="SusD-like_2"/>
</dbReference>
<dbReference type="Gene3D" id="1.25.40.390">
    <property type="match status" value="1"/>
</dbReference>
<feature type="signal peptide" evidence="1">
    <location>
        <begin position="1"/>
        <end position="23"/>
    </location>
</feature>
<comment type="caution">
    <text evidence="2">The sequence shown here is derived from an EMBL/GenBank/DDBJ whole genome shotgun (WGS) entry which is preliminary data.</text>
</comment>
<organism evidence="2 3">
    <name type="scientific">Flammeovirga aprica JL-4</name>
    <dbReference type="NCBI Taxonomy" id="694437"/>
    <lineage>
        <taxon>Bacteria</taxon>
        <taxon>Pseudomonadati</taxon>
        <taxon>Bacteroidota</taxon>
        <taxon>Cytophagia</taxon>
        <taxon>Cytophagales</taxon>
        <taxon>Flammeovirgaceae</taxon>
        <taxon>Flammeovirga</taxon>
    </lineage>
</organism>
<reference evidence="2 3" key="1">
    <citation type="submission" date="2020-04" db="EMBL/GenBank/DDBJ databases">
        <title>Flammeovirga sp. SR4, a novel species isolated from seawater.</title>
        <authorList>
            <person name="Wang X."/>
        </authorList>
    </citation>
    <scope>NUCLEOTIDE SEQUENCE [LARGE SCALE GENOMIC DNA]</scope>
    <source>
        <strain evidence="2 3">ATCC 23126</strain>
    </source>
</reference>
<evidence type="ECO:0000256" key="1">
    <source>
        <dbReference type="SAM" id="SignalP"/>
    </source>
</evidence>
<evidence type="ECO:0000313" key="3">
    <source>
        <dbReference type="Proteomes" id="UP000576082"/>
    </source>
</evidence>
<dbReference type="Pfam" id="PF12771">
    <property type="entry name" value="SusD-like_2"/>
    <property type="match status" value="1"/>
</dbReference>